<sequence length="715" mass="75608">MGEELDSVASLCPGNTEGIQESASTLPLTSLPDGILIRIVQAADPEARRQLRLAARTLRPLVDACSTSLTLSSYSLPCLLSRGRLPDFAPELCSVLLSLQDITAPAGYLAKLPRLSFAQLPRLTSLTLALANDHLLPPAAVVDLAASIPPSTTRLVLTHMLGSSRPATQLPARPSPAAAAAAGQPQLDYAALRHLLCLCPHVREVRLDGGCWVRSSSDLQALVNLTSPSKALAAVEMADVSLNEGAGTFGGPAGADGGHEVVISSIRGMYLDPDDGYLRLPRALGSLSGLAALDVQIVTSMARQVPPPAAAAGAADAADAEDVGGLVAHVAALLDMADWGVASEQLLRGLITPALAGLTRLVVREFQGSTMALLSALEGLPLLAHLGLSGLDDAPYITDTHLELLSRLPSLKHLAVDRLDISQHRDQPEQRQDQQPTDGLFIAAGPYLLGSGGGSCSGSGAILPHLTGLEVALVVHSVQRLSQAFPSVQHLTLRWLWEQAMRKLAGWASLTCLSLSNLDCCLDWGLLRTLTGLTQLQLCRGSSYEQLAELLYLLRALPGLQVLHLNSWHCMRNSEPDSATSAAVAAAFAALDPDLHRAWARIRAAPDATTAAGAAMTLLRALPRLCALELTDCGHPLLRCLASRAFLEDGGPLVRLRELRLCRLLDVVGADVEEAVAALPGLRRLAVHGCWPVAGEVLLQLQGLRRSGVDVVWRR</sequence>
<evidence type="ECO:0000313" key="4">
    <source>
        <dbReference type="Proteomes" id="UP000747110"/>
    </source>
</evidence>
<reference evidence="3" key="1">
    <citation type="journal article" date="2021" name="Proc. Natl. Acad. Sci. U.S.A.">
        <title>Three genomes in the algal genus Volvox reveal the fate of a haploid sex-determining region after a transition to homothallism.</title>
        <authorList>
            <person name="Yamamoto K."/>
            <person name="Hamaji T."/>
            <person name="Kawai-Toyooka H."/>
            <person name="Matsuzaki R."/>
            <person name="Takahashi F."/>
            <person name="Nishimura Y."/>
            <person name="Kawachi M."/>
            <person name="Noguchi H."/>
            <person name="Minakuchi Y."/>
            <person name="Umen J.G."/>
            <person name="Toyoda A."/>
            <person name="Nozaki H."/>
        </authorList>
    </citation>
    <scope>NUCLEOTIDE SEQUENCE</scope>
    <source>
        <strain evidence="3">NIES-3786</strain>
    </source>
</reference>
<organism evidence="3 4">
    <name type="scientific">Volvox reticuliferus</name>
    <dbReference type="NCBI Taxonomy" id="1737510"/>
    <lineage>
        <taxon>Eukaryota</taxon>
        <taxon>Viridiplantae</taxon>
        <taxon>Chlorophyta</taxon>
        <taxon>core chlorophytes</taxon>
        <taxon>Chlorophyceae</taxon>
        <taxon>CS clade</taxon>
        <taxon>Chlamydomonadales</taxon>
        <taxon>Volvocaceae</taxon>
        <taxon>Volvox</taxon>
    </lineage>
</organism>
<comment type="subcellular location">
    <subcellularLocation>
        <location evidence="1">Cytoplasm</location>
        <location evidence="1">Cytoskeleton</location>
        <location evidence="1">Cilium axoneme</location>
    </subcellularLocation>
</comment>
<feature type="domain" description="F-box" evidence="2">
    <location>
        <begin position="25"/>
        <end position="74"/>
    </location>
</feature>
<protein>
    <recommendedName>
        <fullName evidence="2">F-box domain-containing protein</fullName>
    </recommendedName>
</protein>
<dbReference type="AlphaFoldDB" id="A0A8J4CIP5"/>
<evidence type="ECO:0000259" key="2">
    <source>
        <dbReference type="PROSITE" id="PS50181"/>
    </source>
</evidence>
<comment type="caution">
    <text evidence="3">The sequence shown here is derived from an EMBL/GenBank/DDBJ whole genome shotgun (WGS) entry which is preliminary data.</text>
</comment>
<accession>A0A8J4CIP5</accession>
<proteinExistence type="predicted"/>
<keyword evidence="4" id="KW-1185">Reference proteome</keyword>
<dbReference type="Gene3D" id="3.80.10.10">
    <property type="entry name" value="Ribonuclease Inhibitor"/>
    <property type="match status" value="1"/>
</dbReference>
<dbReference type="EMBL" id="BNCP01000020">
    <property type="protein sequence ID" value="GIL80941.1"/>
    <property type="molecule type" value="Genomic_DNA"/>
</dbReference>
<evidence type="ECO:0000313" key="3">
    <source>
        <dbReference type="EMBL" id="GIL80941.1"/>
    </source>
</evidence>
<name>A0A8J4CIP5_9CHLO</name>
<dbReference type="GO" id="GO:0005930">
    <property type="term" value="C:axoneme"/>
    <property type="evidence" value="ECO:0007669"/>
    <property type="project" value="UniProtKB-SubCell"/>
</dbReference>
<dbReference type="InterPro" id="IPR032675">
    <property type="entry name" value="LRR_dom_sf"/>
</dbReference>
<dbReference type="InterPro" id="IPR001810">
    <property type="entry name" value="F-box_dom"/>
</dbReference>
<gene>
    <name evidence="3" type="ORF">Vretifemale_10087</name>
</gene>
<dbReference type="OrthoDB" id="546198at2759"/>
<dbReference type="SUPFAM" id="SSF52047">
    <property type="entry name" value="RNI-like"/>
    <property type="match status" value="1"/>
</dbReference>
<evidence type="ECO:0000256" key="1">
    <source>
        <dbReference type="ARBA" id="ARBA00004430"/>
    </source>
</evidence>
<dbReference type="Proteomes" id="UP000747110">
    <property type="component" value="Unassembled WGS sequence"/>
</dbReference>
<dbReference type="PROSITE" id="PS50181">
    <property type="entry name" value="FBOX"/>
    <property type="match status" value="1"/>
</dbReference>